<evidence type="ECO:0000256" key="3">
    <source>
        <dbReference type="ARBA" id="ARBA00023163"/>
    </source>
</evidence>
<dbReference type="Pfam" id="PF16859">
    <property type="entry name" value="TetR_C_11"/>
    <property type="match status" value="1"/>
</dbReference>
<protein>
    <submittedName>
        <fullName evidence="6">TetR family transcriptional regulator</fullName>
    </submittedName>
</protein>
<evidence type="ECO:0000313" key="6">
    <source>
        <dbReference type="EMBL" id="TDV55137.1"/>
    </source>
</evidence>
<dbReference type="PROSITE" id="PS50977">
    <property type="entry name" value="HTH_TETR_2"/>
    <property type="match status" value="1"/>
</dbReference>
<dbReference type="InterPro" id="IPR050109">
    <property type="entry name" value="HTH-type_TetR-like_transc_reg"/>
</dbReference>
<evidence type="ECO:0000256" key="4">
    <source>
        <dbReference type="PROSITE-ProRule" id="PRU00335"/>
    </source>
</evidence>
<gene>
    <name evidence="6" type="ORF">CLV71_103378</name>
</gene>
<dbReference type="PANTHER" id="PTHR30055:SF148">
    <property type="entry name" value="TETR-FAMILY TRANSCRIPTIONAL REGULATOR"/>
    <property type="match status" value="1"/>
</dbReference>
<dbReference type="InterPro" id="IPR011075">
    <property type="entry name" value="TetR_C"/>
</dbReference>
<dbReference type="Gene3D" id="1.10.357.10">
    <property type="entry name" value="Tetracycline Repressor, domain 2"/>
    <property type="match status" value="1"/>
</dbReference>
<sequence>MTATRPGGRSAKVRDAVHRAAIELLAAGELDAAIPRIAEQAGVHPTSVYRRWGTRENLLMDAAATRMHERSPVPDTGSLRGDLAAWATGVERAMTEPEGHVLLRALVATVSNVGRPSEHLRLRGADLQKLLDRAAARGERVPALDDILDHVLAPLYVRALFGMPLPAGMGTTLVEQLVSPSE</sequence>
<evidence type="ECO:0000256" key="2">
    <source>
        <dbReference type="ARBA" id="ARBA00023125"/>
    </source>
</evidence>
<dbReference type="InterPro" id="IPR009057">
    <property type="entry name" value="Homeodomain-like_sf"/>
</dbReference>
<dbReference type="RefSeq" id="WP_133902237.1">
    <property type="nucleotide sequence ID" value="NZ_SOCP01000003.1"/>
</dbReference>
<proteinExistence type="predicted"/>
<organism evidence="6 7">
    <name type="scientific">Actinophytocola oryzae</name>
    <dbReference type="NCBI Taxonomy" id="502181"/>
    <lineage>
        <taxon>Bacteria</taxon>
        <taxon>Bacillati</taxon>
        <taxon>Actinomycetota</taxon>
        <taxon>Actinomycetes</taxon>
        <taxon>Pseudonocardiales</taxon>
        <taxon>Pseudonocardiaceae</taxon>
    </lineage>
</organism>
<dbReference type="Proteomes" id="UP000294927">
    <property type="component" value="Unassembled WGS sequence"/>
</dbReference>
<dbReference type="AlphaFoldDB" id="A0A4R7W0T4"/>
<dbReference type="Gene3D" id="1.10.10.60">
    <property type="entry name" value="Homeodomain-like"/>
    <property type="match status" value="1"/>
</dbReference>
<evidence type="ECO:0000313" key="7">
    <source>
        <dbReference type="Proteomes" id="UP000294927"/>
    </source>
</evidence>
<dbReference type="SUPFAM" id="SSF46689">
    <property type="entry name" value="Homeodomain-like"/>
    <property type="match status" value="1"/>
</dbReference>
<dbReference type="GO" id="GO:0003700">
    <property type="term" value="F:DNA-binding transcription factor activity"/>
    <property type="evidence" value="ECO:0007669"/>
    <property type="project" value="TreeGrafter"/>
</dbReference>
<accession>A0A4R7W0T4</accession>
<keyword evidence="1" id="KW-0805">Transcription regulation</keyword>
<dbReference type="PANTHER" id="PTHR30055">
    <property type="entry name" value="HTH-TYPE TRANSCRIPTIONAL REGULATOR RUTR"/>
    <property type="match status" value="1"/>
</dbReference>
<dbReference type="InterPro" id="IPR036271">
    <property type="entry name" value="Tet_transcr_reg_TetR-rel_C_sf"/>
</dbReference>
<feature type="DNA-binding region" description="H-T-H motif" evidence="4">
    <location>
        <begin position="33"/>
        <end position="52"/>
    </location>
</feature>
<evidence type="ECO:0000259" key="5">
    <source>
        <dbReference type="PROSITE" id="PS50977"/>
    </source>
</evidence>
<keyword evidence="2 4" id="KW-0238">DNA-binding</keyword>
<dbReference type="GO" id="GO:0000976">
    <property type="term" value="F:transcription cis-regulatory region binding"/>
    <property type="evidence" value="ECO:0007669"/>
    <property type="project" value="TreeGrafter"/>
</dbReference>
<reference evidence="6 7" key="1">
    <citation type="submission" date="2019-03" db="EMBL/GenBank/DDBJ databases">
        <title>Genomic Encyclopedia of Archaeal and Bacterial Type Strains, Phase II (KMG-II): from individual species to whole genera.</title>
        <authorList>
            <person name="Goeker M."/>
        </authorList>
    </citation>
    <scope>NUCLEOTIDE SEQUENCE [LARGE SCALE GENOMIC DNA]</scope>
    <source>
        <strain evidence="6 7">DSM 45499</strain>
    </source>
</reference>
<dbReference type="OrthoDB" id="9796019at2"/>
<keyword evidence="3" id="KW-0804">Transcription</keyword>
<feature type="domain" description="HTH tetR-type" evidence="5">
    <location>
        <begin position="11"/>
        <end position="70"/>
    </location>
</feature>
<dbReference type="Pfam" id="PF00440">
    <property type="entry name" value="TetR_N"/>
    <property type="match status" value="1"/>
</dbReference>
<evidence type="ECO:0000256" key="1">
    <source>
        <dbReference type="ARBA" id="ARBA00023015"/>
    </source>
</evidence>
<comment type="caution">
    <text evidence="6">The sequence shown here is derived from an EMBL/GenBank/DDBJ whole genome shotgun (WGS) entry which is preliminary data.</text>
</comment>
<name>A0A4R7W0T4_9PSEU</name>
<dbReference type="InterPro" id="IPR001647">
    <property type="entry name" value="HTH_TetR"/>
</dbReference>
<dbReference type="EMBL" id="SOCP01000003">
    <property type="protein sequence ID" value="TDV55137.1"/>
    <property type="molecule type" value="Genomic_DNA"/>
</dbReference>
<dbReference type="SUPFAM" id="SSF48498">
    <property type="entry name" value="Tetracyclin repressor-like, C-terminal domain"/>
    <property type="match status" value="1"/>
</dbReference>
<keyword evidence="7" id="KW-1185">Reference proteome</keyword>